<evidence type="ECO:0000313" key="1">
    <source>
        <dbReference type="EMBL" id="KAI8566932.1"/>
    </source>
</evidence>
<name>A0ACC0PMH8_RHOML</name>
<organism evidence="1 2">
    <name type="scientific">Rhododendron molle</name>
    <name type="common">Chinese azalea</name>
    <name type="synonym">Azalea mollis</name>
    <dbReference type="NCBI Taxonomy" id="49168"/>
    <lineage>
        <taxon>Eukaryota</taxon>
        <taxon>Viridiplantae</taxon>
        <taxon>Streptophyta</taxon>
        <taxon>Embryophyta</taxon>
        <taxon>Tracheophyta</taxon>
        <taxon>Spermatophyta</taxon>
        <taxon>Magnoliopsida</taxon>
        <taxon>eudicotyledons</taxon>
        <taxon>Gunneridae</taxon>
        <taxon>Pentapetalae</taxon>
        <taxon>asterids</taxon>
        <taxon>Ericales</taxon>
        <taxon>Ericaceae</taxon>
        <taxon>Ericoideae</taxon>
        <taxon>Rhodoreae</taxon>
        <taxon>Rhododendron</taxon>
    </lineage>
</organism>
<dbReference type="Proteomes" id="UP001062846">
    <property type="component" value="Chromosome 2"/>
</dbReference>
<keyword evidence="2" id="KW-1185">Reference proteome</keyword>
<reference evidence="1" key="1">
    <citation type="submission" date="2022-02" db="EMBL/GenBank/DDBJ databases">
        <title>Plant Genome Project.</title>
        <authorList>
            <person name="Zhang R.-G."/>
        </authorList>
    </citation>
    <scope>NUCLEOTIDE SEQUENCE</scope>
    <source>
        <strain evidence="1">AT1</strain>
    </source>
</reference>
<evidence type="ECO:0000313" key="2">
    <source>
        <dbReference type="Proteomes" id="UP001062846"/>
    </source>
</evidence>
<protein>
    <submittedName>
        <fullName evidence="1">Uncharacterized protein</fullName>
    </submittedName>
</protein>
<dbReference type="EMBL" id="CM046389">
    <property type="protein sequence ID" value="KAI8566932.1"/>
    <property type="molecule type" value="Genomic_DNA"/>
</dbReference>
<sequence length="55" mass="6296">MKIKLVHGNSAGTVTTFYVSCFYWPNKAKLGATEIHDIRLLRRYQRLSQRPAATS</sequence>
<gene>
    <name evidence="1" type="ORF">RHMOL_Rhmol02G0080800</name>
</gene>
<accession>A0ACC0PMH8</accession>
<comment type="caution">
    <text evidence="1">The sequence shown here is derived from an EMBL/GenBank/DDBJ whole genome shotgun (WGS) entry which is preliminary data.</text>
</comment>
<proteinExistence type="predicted"/>